<dbReference type="Proteomes" id="UP000593560">
    <property type="component" value="Unassembled WGS sequence"/>
</dbReference>
<keyword evidence="2" id="KW-1185">Reference proteome</keyword>
<accession>A0A7J9H702</accession>
<dbReference type="AlphaFoldDB" id="A0A7J9H702"/>
<evidence type="ECO:0000313" key="1">
    <source>
        <dbReference type="EMBL" id="MBA0804725.1"/>
    </source>
</evidence>
<dbReference type="EMBL" id="JABFAD010000008">
    <property type="protein sequence ID" value="MBA0804725.1"/>
    <property type="molecule type" value="Genomic_DNA"/>
</dbReference>
<dbReference type="OrthoDB" id="1935929at2759"/>
<evidence type="ECO:0008006" key="3">
    <source>
        <dbReference type="Google" id="ProtNLM"/>
    </source>
</evidence>
<protein>
    <recommendedName>
        <fullName evidence="3">RNase H type-1 domain-containing protein</fullName>
    </recommendedName>
</protein>
<comment type="caution">
    <text evidence="1">The sequence shown here is derived from an EMBL/GenBank/DDBJ whole genome shotgun (WGS) entry which is preliminary data.</text>
</comment>
<feature type="non-terminal residue" evidence="1">
    <location>
        <position position="37"/>
    </location>
</feature>
<name>A0A7J9H702_9ROSI</name>
<reference evidence="1 2" key="1">
    <citation type="journal article" date="2019" name="Genome Biol. Evol.">
        <title>Insights into the evolution of the New World diploid cottons (Gossypium, subgenus Houzingenia) based on genome sequencing.</title>
        <authorList>
            <person name="Grover C.E."/>
            <person name="Arick M.A. 2nd"/>
            <person name="Thrash A."/>
            <person name="Conover J.L."/>
            <person name="Sanders W.S."/>
            <person name="Peterson D.G."/>
            <person name="Frelichowski J.E."/>
            <person name="Scheffler J.A."/>
            <person name="Scheffler B.E."/>
            <person name="Wendel J.F."/>
        </authorList>
    </citation>
    <scope>NUCLEOTIDE SEQUENCE [LARGE SCALE GENOMIC DNA]</scope>
    <source>
        <strain evidence="1">0</strain>
        <tissue evidence="1">Leaf</tissue>
    </source>
</reference>
<gene>
    <name evidence="1" type="ORF">Gohar_004293</name>
</gene>
<sequence>MPIDYATKALACIQAIQFGAESGFLRIEVEGDALTVI</sequence>
<evidence type="ECO:0000313" key="2">
    <source>
        <dbReference type="Proteomes" id="UP000593560"/>
    </source>
</evidence>
<organism evidence="1 2">
    <name type="scientific">Gossypium harknessii</name>
    <dbReference type="NCBI Taxonomy" id="34285"/>
    <lineage>
        <taxon>Eukaryota</taxon>
        <taxon>Viridiplantae</taxon>
        <taxon>Streptophyta</taxon>
        <taxon>Embryophyta</taxon>
        <taxon>Tracheophyta</taxon>
        <taxon>Spermatophyta</taxon>
        <taxon>Magnoliopsida</taxon>
        <taxon>eudicotyledons</taxon>
        <taxon>Gunneridae</taxon>
        <taxon>Pentapetalae</taxon>
        <taxon>rosids</taxon>
        <taxon>malvids</taxon>
        <taxon>Malvales</taxon>
        <taxon>Malvaceae</taxon>
        <taxon>Malvoideae</taxon>
        <taxon>Gossypium</taxon>
    </lineage>
</organism>
<proteinExistence type="predicted"/>